<organism evidence="2">
    <name type="scientific">human gut metagenome</name>
    <dbReference type="NCBI Taxonomy" id="408170"/>
    <lineage>
        <taxon>unclassified sequences</taxon>
        <taxon>metagenomes</taxon>
        <taxon>organismal metagenomes</taxon>
    </lineage>
</organism>
<feature type="compositionally biased region" description="Basic and acidic residues" evidence="1">
    <location>
        <begin position="143"/>
        <end position="156"/>
    </location>
</feature>
<proteinExistence type="predicted"/>
<feature type="region of interest" description="Disordered" evidence="1">
    <location>
        <begin position="1"/>
        <end position="156"/>
    </location>
</feature>
<accession>K1S9C9</accession>
<evidence type="ECO:0000256" key="1">
    <source>
        <dbReference type="SAM" id="MobiDB-lite"/>
    </source>
</evidence>
<dbReference type="EMBL" id="AJWY01010973">
    <property type="protein sequence ID" value="EKC54038.1"/>
    <property type="molecule type" value="Genomic_DNA"/>
</dbReference>
<gene>
    <name evidence="2" type="ORF">LEA_16058</name>
</gene>
<evidence type="ECO:0000313" key="2">
    <source>
        <dbReference type="EMBL" id="EKC54038.1"/>
    </source>
</evidence>
<feature type="compositionally biased region" description="Basic and acidic residues" evidence="1">
    <location>
        <begin position="24"/>
        <end position="76"/>
    </location>
</feature>
<sequence>MVNKFKLSQKAIAEEPVKAAGKAAESEKTASAKPEKADSPEAKKPSEPKRDKEKPVKSKQEIKKTTAEAKEIKAEKPAVASKPADIITDKKVPASKPLASMQIKNNESKPVANTQIKKNESRPVASTQIKKNESRPVANTQIKKNESTAENKKKNSELAIKTLSADFKTEAPAQKKTKAIGISHFDTAVNSENEFTEDANDKY</sequence>
<dbReference type="AlphaFoldDB" id="K1S9C9"/>
<reference evidence="2" key="1">
    <citation type="journal article" date="2013" name="Environ. Microbiol.">
        <title>Microbiota from the distal guts of lean and obese adolescents exhibit partial functional redundancy besides clear differences in community structure.</title>
        <authorList>
            <person name="Ferrer M."/>
            <person name="Ruiz A."/>
            <person name="Lanza F."/>
            <person name="Haange S.B."/>
            <person name="Oberbach A."/>
            <person name="Till H."/>
            <person name="Bargiela R."/>
            <person name="Campoy C."/>
            <person name="Segura M.T."/>
            <person name="Richter M."/>
            <person name="von Bergen M."/>
            <person name="Seifert J."/>
            <person name="Suarez A."/>
        </authorList>
    </citation>
    <scope>NUCLEOTIDE SEQUENCE</scope>
</reference>
<protein>
    <submittedName>
        <fullName evidence="2">Methyl-accepting chemotaxis protein</fullName>
    </submittedName>
</protein>
<comment type="caution">
    <text evidence="2">The sequence shown here is derived from an EMBL/GenBank/DDBJ whole genome shotgun (WGS) entry which is preliminary data.</text>
</comment>
<name>K1S9C9_9ZZZZ</name>